<evidence type="ECO:0000313" key="3">
    <source>
        <dbReference type="Proteomes" id="UP000177785"/>
    </source>
</evidence>
<reference evidence="2 3" key="1">
    <citation type="journal article" date="2016" name="Nat. Commun.">
        <title>Thousands of microbial genomes shed light on interconnected biogeochemical processes in an aquifer system.</title>
        <authorList>
            <person name="Anantharaman K."/>
            <person name="Brown C.T."/>
            <person name="Hug L.A."/>
            <person name="Sharon I."/>
            <person name="Castelle C.J."/>
            <person name="Probst A.J."/>
            <person name="Thomas B.C."/>
            <person name="Singh A."/>
            <person name="Wilkins M.J."/>
            <person name="Karaoz U."/>
            <person name="Brodie E.L."/>
            <person name="Williams K.H."/>
            <person name="Hubbard S.S."/>
            <person name="Banfield J.F."/>
        </authorList>
    </citation>
    <scope>NUCLEOTIDE SEQUENCE [LARGE SCALE GENOMIC DNA]</scope>
</reference>
<comment type="caution">
    <text evidence="2">The sequence shown here is derived from an EMBL/GenBank/DDBJ whole genome shotgun (WGS) entry which is preliminary data.</text>
</comment>
<accession>A0A1G2G3E6</accession>
<name>A0A1G2G3E6_9BACT</name>
<dbReference type="InterPro" id="IPR004919">
    <property type="entry name" value="GmrSD_N"/>
</dbReference>
<sequence>METNVSGIQITHRKLSDLLHEFKSKGVIRIPPFQREYVWEQQKVAVLFDSIYHQFPIGSFFFWAVPEEYRNLVKELPELKLPPLPPNEKIKLVLDGQQRLTSLYCAAFGIQTSRKDGGKVRDYRKICFNLDTGEFAVAPRGENKETTVSVARFFDKNLEYEVYDALTPERRRAFQQCSKLLDGYPISVVEVTDVDLEDAIKIFERINQGGKKLTLFDLVVASTWSADFDLRDEIEKLNKSFEKSGFGAVDEDVVTQALALVIRGQCTHAFQLQMTSGEIRACWEEVSDGLKLAVDHLSKNLGVKIYDFMPYPIMISLLGYLFTKLDGRSLSPTQIEVVKTWFWKASFAQRYGSSTLTTAGQDKTDILDPLIKGETPEIEYPLTISIKDITAIRMHRKSAVKNAVLCLLALAEPRHFNNGSIVTLDRTLCSDYNHPEKHHIFPRAFLEREGANNSEVNALPNFAFIPGELNREITDKEPKAYMAEYRKANRAFDAAMKSHLIPAGDDSGIWGNDYEKFLKQRAELIYERVKDAVAA</sequence>
<dbReference type="Pfam" id="PF03235">
    <property type="entry name" value="GmrSD_N"/>
    <property type="match status" value="1"/>
</dbReference>
<dbReference type="PANTHER" id="PTHR37292">
    <property type="entry name" value="VNG6097C"/>
    <property type="match status" value="1"/>
</dbReference>
<dbReference type="STRING" id="1802115.A2756_04985"/>
<gene>
    <name evidence="2" type="ORF">A2756_04985</name>
</gene>
<proteinExistence type="predicted"/>
<dbReference type="EMBL" id="MHNL01000013">
    <property type="protein sequence ID" value="OGZ44795.1"/>
    <property type="molecule type" value="Genomic_DNA"/>
</dbReference>
<dbReference type="AlphaFoldDB" id="A0A1G2G3E6"/>
<feature type="domain" description="GmrSD restriction endonucleases N-terminal" evidence="1">
    <location>
        <begin position="16"/>
        <end position="221"/>
    </location>
</feature>
<evidence type="ECO:0000259" key="1">
    <source>
        <dbReference type="Pfam" id="PF03235"/>
    </source>
</evidence>
<evidence type="ECO:0000313" key="2">
    <source>
        <dbReference type="EMBL" id="OGZ44795.1"/>
    </source>
</evidence>
<dbReference type="PANTHER" id="PTHR37292:SF2">
    <property type="entry name" value="DUF262 DOMAIN-CONTAINING PROTEIN"/>
    <property type="match status" value="1"/>
</dbReference>
<dbReference type="Proteomes" id="UP000177785">
    <property type="component" value="Unassembled WGS sequence"/>
</dbReference>
<protein>
    <recommendedName>
        <fullName evidence="1">GmrSD restriction endonucleases N-terminal domain-containing protein</fullName>
    </recommendedName>
</protein>
<organism evidence="2 3">
    <name type="scientific">Candidatus Ryanbacteria bacterium RIFCSPHIGHO2_01_FULL_48_27</name>
    <dbReference type="NCBI Taxonomy" id="1802115"/>
    <lineage>
        <taxon>Bacteria</taxon>
        <taxon>Candidatus Ryaniibacteriota</taxon>
    </lineage>
</organism>